<evidence type="ECO:0000313" key="3">
    <source>
        <dbReference type="EMBL" id="KYH24252.1"/>
    </source>
</evidence>
<dbReference type="RefSeq" id="WP_066385304.1">
    <property type="nucleotide sequence ID" value="NZ_LTAZ01000015.1"/>
</dbReference>
<feature type="domain" description="DUF8156" evidence="2">
    <location>
        <begin position="1"/>
        <end position="91"/>
    </location>
</feature>
<keyword evidence="1" id="KW-0175">Coiled coil</keyword>
<dbReference type="EMBL" id="LTAZ01000015">
    <property type="protein sequence ID" value="KYH24252.1"/>
    <property type="molecule type" value="Genomic_DNA"/>
</dbReference>
<evidence type="ECO:0000313" key="4">
    <source>
        <dbReference type="Proteomes" id="UP000075321"/>
    </source>
</evidence>
<protein>
    <recommendedName>
        <fullName evidence="2">DUF8156 domain-containing protein</fullName>
    </recommendedName>
</protein>
<dbReference type="AlphaFoldDB" id="A0A151A9T3"/>
<evidence type="ECO:0000259" key="2">
    <source>
        <dbReference type="Pfam" id="PF26485"/>
    </source>
</evidence>
<proteinExistence type="predicted"/>
<evidence type="ECO:0000256" key="1">
    <source>
        <dbReference type="SAM" id="Coils"/>
    </source>
</evidence>
<dbReference type="Pfam" id="PF26485">
    <property type="entry name" value="DUF8156"/>
    <property type="match status" value="1"/>
</dbReference>
<dbReference type="OrthoDB" id="11496at2157"/>
<gene>
    <name evidence="3" type="ORF">HAPAU_37230</name>
</gene>
<comment type="caution">
    <text evidence="3">The sequence shown here is derived from an EMBL/GenBank/DDBJ whole genome shotgun (WGS) entry which is preliminary data.</text>
</comment>
<dbReference type="InterPro" id="IPR058469">
    <property type="entry name" value="DUF8156"/>
</dbReference>
<dbReference type="Proteomes" id="UP000075321">
    <property type="component" value="Unassembled WGS sequence"/>
</dbReference>
<organism evidence="3 4">
    <name type="scientific">Halalkalicoccus paucihalophilus</name>
    <dbReference type="NCBI Taxonomy" id="1008153"/>
    <lineage>
        <taxon>Archaea</taxon>
        <taxon>Methanobacteriati</taxon>
        <taxon>Methanobacteriota</taxon>
        <taxon>Stenosarchaea group</taxon>
        <taxon>Halobacteria</taxon>
        <taxon>Halobacteriales</taxon>
        <taxon>Halococcaceae</taxon>
        <taxon>Halalkalicoccus</taxon>
    </lineage>
</organism>
<dbReference type="PATRIC" id="fig|1008153.3.peg.3962"/>
<sequence>MGRTNPTYRDVLRALDNQWSDYRRGLRREDQQRFDQLFAYIRAHADASGYLNHTEPFYPALVSIDLEQEARFDELESRLAQVENEIASIEGEE</sequence>
<reference evidence="3 4" key="1">
    <citation type="submission" date="2016-02" db="EMBL/GenBank/DDBJ databases">
        <title>Genome sequence of Halalkalicoccus paucihalophilus DSM 24557.</title>
        <authorList>
            <person name="Poehlein A."/>
            <person name="Daniel R."/>
        </authorList>
    </citation>
    <scope>NUCLEOTIDE SEQUENCE [LARGE SCALE GENOMIC DNA]</scope>
    <source>
        <strain evidence="3 4">DSM 24557</strain>
    </source>
</reference>
<accession>A0A151A9T3</accession>
<feature type="coiled-coil region" evidence="1">
    <location>
        <begin position="65"/>
        <end position="92"/>
    </location>
</feature>
<keyword evidence="4" id="KW-1185">Reference proteome</keyword>
<name>A0A151A9T3_9EURY</name>